<name>A0ABT6R918_9BACT</name>
<dbReference type="SUPFAM" id="SSF53756">
    <property type="entry name" value="UDP-Glycosyltransferase/glycogen phosphorylase"/>
    <property type="match status" value="1"/>
</dbReference>
<evidence type="ECO:0000313" key="3">
    <source>
        <dbReference type="EMBL" id="MDI3319055.1"/>
    </source>
</evidence>
<dbReference type="PANTHER" id="PTHR30160">
    <property type="entry name" value="TETRAACYLDISACCHARIDE 4'-KINASE-RELATED"/>
    <property type="match status" value="1"/>
</dbReference>
<reference evidence="3 4" key="1">
    <citation type="submission" date="2023-05" db="EMBL/GenBank/DDBJ databases">
        <title>Genome sequence of Pinibacter sp. MAH-24.</title>
        <authorList>
            <person name="Huq M.A."/>
        </authorList>
    </citation>
    <scope>NUCLEOTIDE SEQUENCE [LARGE SCALE GENOMIC DNA]</scope>
    <source>
        <strain evidence="3 4">MAH-24</strain>
    </source>
</reference>
<keyword evidence="4" id="KW-1185">Reference proteome</keyword>
<dbReference type="GO" id="GO:0016757">
    <property type="term" value="F:glycosyltransferase activity"/>
    <property type="evidence" value="ECO:0007669"/>
    <property type="project" value="UniProtKB-KW"/>
</dbReference>
<keyword evidence="1 3" id="KW-0328">Glycosyltransferase</keyword>
<organism evidence="3 4">
    <name type="scientific">Pinibacter soli</name>
    <dbReference type="NCBI Taxonomy" id="3044211"/>
    <lineage>
        <taxon>Bacteria</taxon>
        <taxon>Pseudomonadati</taxon>
        <taxon>Bacteroidota</taxon>
        <taxon>Chitinophagia</taxon>
        <taxon>Chitinophagales</taxon>
        <taxon>Chitinophagaceae</taxon>
        <taxon>Pinibacter</taxon>
    </lineage>
</organism>
<dbReference type="Pfam" id="PF01075">
    <property type="entry name" value="Glyco_transf_9"/>
    <property type="match status" value="1"/>
</dbReference>
<dbReference type="Proteomes" id="UP001226434">
    <property type="component" value="Unassembled WGS sequence"/>
</dbReference>
<sequence>MILDKGNIRKIAIFRALSLGDLISAVPAFRALRAAFPDAEIALVSKQSASAFVSRFPQYINRFIEFPGYEILKEPKTDAHTFLHFVQMMRHEKFDLILQMHNDGTGINKMILLFGATYVAGFYPKEHPLNADLFIAYDESKTTTDRLLQLLNHLGIETTSNKLEFPLTEKDYKEFEHLLLPLYFRKFICIHPGARGVWRQWPRRYFALIANYFVEQGYTLLITGSKEDADINNEVIKYIRYPVIDLTGKTSLGVWGVLVKNALMVVSSCTAMAQMAIACETPSVVVNVDGSCDEWEKLNKKKHLFFDWQKHPQVDKVFMQVVLMLNKLKSKTSTSHEQDKLVPIKFQEQ</sequence>
<dbReference type="EMBL" id="JASBRG010000003">
    <property type="protein sequence ID" value="MDI3319055.1"/>
    <property type="molecule type" value="Genomic_DNA"/>
</dbReference>
<dbReference type="EC" id="2.4.-.-" evidence="3"/>
<dbReference type="InterPro" id="IPR051199">
    <property type="entry name" value="LPS_LOS_Heptosyltrfase"/>
</dbReference>
<evidence type="ECO:0000256" key="1">
    <source>
        <dbReference type="ARBA" id="ARBA00022676"/>
    </source>
</evidence>
<keyword evidence="2 3" id="KW-0808">Transferase</keyword>
<accession>A0ABT6R918</accession>
<dbReference type="Gene3D" id="3.40.50.2000">
    <property type="entry name" value="Glycogen Phosphorylase B"/>
    <property type="match status" value="2"/>
</dbReference>
<dbReference type="InterPro" id="IPR002201">
    <property type="entry name" value="Glyco_trans_9"/>
</dbReference>
<comment type="caution">
    <text evidence="3">The sequence shown here is derived from an EMBL/GenBank/DDBJ whole genome shotgun (WGS) entry which is preliminary data.</text>
</comment>
<dbReference type="CDD" id="cd03789">
    <property type="entry name" value="GT9_LPS_heptosyltransferase"/>
    <property type="match status" value="1"/>
</dbReference>
<proteinExistence type="predicted"/>
<dbReference type="RefSeq" id="WP_282333171.1">
    <property type="nucleotide sequence ID" value="NZ_JASBRG010000003.1"/>
</dbReference>
<protein>
    <submittedName>
        <fullName evidence="3">Glycosyltransferase family 9 protein</fullName>
        <ecNumber evidence="3">2.4.-.-</ecNumber>
    </submittedName>
</protein>
<gene>
    <name evidence="3" type="ORF">QJ048_04690</name>
</gene>
<evidence type="ECO:0000313" key="4">
    <source>
        <dbReference type="Proteomes" id="UP001226434"/>
    </source>
</evidence>
<evidence type="ECO:0000256" key="2">
    <source>
        <dbReference type="ARBA" id="ARBA00022679"/>
    </source>
</evidence>
<dbReference type="PANTHER" id="PTHR30160:SF1">
    <property type="entry name" value="LIPOPOLYSACCHARIDE 1,2-N-ACETYLGLUCOSAMINETRANSFERASE-RELATED"/>
    <property type="match status" value="1"/>
</dbReference>